<organism evidence="2 3">
    <name type="scientific">Bradyrhizobium jicamae</name>
    <dbReference type="NCBI Taxonomy" id="280332"/>
    <lineage>
        <taxon>Bacteria</taxon>
        <taxon>Pseudomonadati</taxon>
        <taxon>Pseudomonadota</taxon>
        <taxon>Alphaproteobacteria</taxon>
        <taxon>Hyphomicrobiales</taxon>
        <taxon>Nitrobacteraceae</taxon>
        <taxon>Bradyrhizobium</taxon>
    </lineage>
</organism>
<proteinExistence type="predicted"/>
<sequence>MQKAEKRSDVRSRRRASGGGRRERQPILDGSKDMLRHQRLEVLAGVAMAEPIEKAPRAQENAIARLWLKASYPA</sequence>
<evidence type="ECO:0000256" key="1">
    <source>
        <dbReference type="SAM" id="MobiDB-lite"/>
    </source>
</evidence>
<evidence type="ECO:0000313" key="3">
    <source>
        <dbReference type="Proteomes" id="UP000050863"/>
    </source>
</evidence>
<gene>
    <name evidence="2" type="ORF">CQ12_16925</name>
</gene>
<reference evidence="2 3" key="1">
    <citation type="submission" date="2014-03" db="EMBL/GenBank/DDBJ databases">
        <title>Bradyrhizobium valentinum sp. nov., isolated from effective nodules of Lupinus mariae-josephae, a lupine endemic of basic-lime soils in Eastern Spain.</title>
        <authorList>
            <person name="Duran D."/>
            <person name="Rey L."/>
            <person name="Navarro A."/>
            <person name="Busquets A."/>
            <person name="Imperial J."/>
            <person name="Ruiz-Argueso T."/>
        </authorList>
    </citation>
    <scope>NUCLEOTIDE SEQUENCE [LARGE SCALE GENOMIC DNA]</scope>
    <source>
        <strain evidence="2 3">PAC68</strain>
    </source>
</reference>
<comment type="caution">
    <text evidence="2">The sequence shown here is derived from an EMBL/GenBank/DDBJ whole genome shotgun (WGS) entry which is preliminary data.</text>
</comment>
<protein>
    <submittedName>
        <fullName evidence="2">Uncharacterized protein</fullName>
    </submittedName>
</protein>
<name>A0A0R3KVR1_9BRAD</name>
<evidence type="ECO:0000313" key="2">
    <source>
        <dbReference type="EMBL" id="KRQ99648.1"/>
    </source>
</evidence>
<feature type="region of interest" description="Disordered" evidence="1">
    <location>
        <begin position="1"/>
        <end position="33"/>
    </location>
</feature>
<keyword evidence="3" id="KW-1185">Reference proteome</keyword>
<accession>A0A0R3KVR1</accession>
<dbReference type="AlphaFoldDB" id="A0A0R3KVR1"/>
<dbReference type="EMBL" id="LLXZ01000177">
    <property type="protein sequence ID" value="KRQ99648.1"/>
    <property type="molecule type" value="Genomic_DNA"/>
</dbReference>
<feature type="compositionally biased region" description="Basic and acidic residues" evidence="1">
    <location>
        <begin position="20"/>
        <end position="33"/>
    </location>
</feature>
<dbReference type="Proteomes" id="UP000050863">
    <property type="component" value="Unassembled WGS sequence"/>
</dbReference>
<feature type="compositionally biased region" description="Basic and acidic residues" evidence="1">
    <location>
        <begin position="1"/>
        <end position="11"/>
    </location>
</feature>